<reference evidence="2 3" key="1">
    <citation type="submission" date="2018-04" db="EMBL/GenBank/DDBJ databases">
        <title>Genomic Encyclopedia of Archaeal and Bacterial Type Strains, Phase II (KMG-II): from individual species to whole genera.</title>
        <authorList>
            <person name="Goeker M."/>
        </authorList>
    </citation>
    <scope>NUCLEOTIDE SEQUENCE [LARGE SCALE GENOMIC DNA]</scope>
    <source>
        <strain evidence="2 3">DSM 23382</strain>
    </source>
</reference>
<evidence type="ECO:0000313" key="3">
    <source>
        <dbReference type="Proteomes" id="UP000244081"/>
    </source>
</evidence>
<dbReference type="AlphaFoldDB" id="A0A2T5V7L4"/>
<accession>A0A2T5V7L4</accession>
<feature type="region of interest" description="Disordered" evidence="1">
    <location>
        <begin position="1"/>
        <end position="24"/>
    </location>
</feature>
<evidence type="ECO:0000313" key="2">
    <source>
        <dbReference type="EMBL" id="PTW59726.1"/>
    </source>
</evidence>
<dbReference type="RefSeq" id="WP_107990683.1">
    <property type="nucleotide sequence ID" value="NZ_QAYG01000006.1"/>
</dbReference>
<gene>
    <name evidence="2" type="ORF">C8N35_106111</name>
</gene>
<protein>
    <submittedName>
        <fullName evidence="2">Uncharacterized protein</fullName>
    </submittedName>
</protein>
<evidence type="ECO:0000256" key="1">
    <source>
        <dbReference type="SAM" id="MobiDB-lite"/>
    </source>
</evidence>
<dbReference type="Proteomes" id="UP000244081">
    <property type="component" value="Unassembled WGS sequence"/>
</dbReference>
<dbReference type="EMBL" id="QAYG01000006">
    <property type="protein sequence ID" value="PTW59726.1"/>
    <property type="molecule type" value="Genomic_DNA"/>
</dbReference>
<keyword evidence="3" id="KW-1185">Reference proteome</keyword>
<sequence>MTRDDEGKPERLEHLPERQGAGAGLKPCFLGLALSSVINSVAENAESRPRAARLPSSSPGEVRVILHAPRLPQPAMDCPDEAGQ</sequence>
<proteinExistence type="predicted"/>
<name>A0A2T5V7L4_9HYPH</name>
<feature type="compositionally biased region" description="Basic and acidic residues" evidence="1">
    <location>
        <begin position="1"/>
        <end position="17"/>
    </location>
</feature>
<comment type="caution">
    <text evidence="2">The sequence shown here is derived from an EMBL/GenBank/DDBJ whole genome shotgun (WGS) entry which is preliminary data.</text>
</comment>
<organism evidence="2 3">
    <name type="scientific">Breoghania corrubedonensis</name>
    <dbReference type="NCBI Taxonomy" id="665038"/>
    <lineage>
        <taxon>Bacteria</taxon>
        <taxon>Pseudomonadati</taxon>
        <taxon>Pseudomonadota</taxon>
        <taxon>Alphaproteobacteria</taxon>
        <taxon>Hyphomicrobiales</taxon>
        <taxon>Stappiaceae</taxon>
        <taxon>Breoghania</taxon>
    </lineage>
</organism>